<feature type="domain" description="Glyoxalase-like" evidence="1">
    <location>
        <begin position="9"/>
        <end position="116"/>
    </location>
</feature>
<dbReference type="KEGG" id="kfl:Kfla_0144"/>
<proteinExistence type="predicted"/>
<keyword evidence="3" id="KW-1185">Reference proteome</keyword>
<accession>D2PRU3</accession>
<reference evidence="2 3" key="2">
    <citation type="journal article" date="2010" name="Stand. Genomic Sci.">
        <title>Complete genome sequence of Kribbella flavida type strain (IFO 14399).</title>
        <authorList>
            <person name="Pukall R."/>
            <person name="Lapidus A."/>
            <person name="Glavina Del Rio T."/>
            <person name="Copeland A."/>
            <person name="Tice H."/>
            <person name="Cheng J.-F."/>
            <person name="Lucas S."/>
            <person name="Chen F."/>
            <person name="Nolan M."/>
            <person name="LaButti K."/>
            <person name="Pati A."/>
            <person name="Ivanova N."/>
            <person name="Mavrommatis K."/>
            <person name="Mikhailova N."/>
            <person name="Pitluck S."/>
            <person name="Bruce D."/>
            <person name="Goodwin L."/>
            <person name="Land M."/>
            <person name="Hauser L."/>
            <person name="Chang Y.-J."/>
            <person name="Jeffries C.D."/>
            <person name="Chen A."/>
            <person name="Palaniappan K."/>
            <person name="Chain P."/>
            <person name="Rohde M."/>
            <person name="Goeker M."/>
            <person name="Bristow J."/>
            <person name="Eisen J.A."/>
            <person name="Markowitz V."/>
            <person name="Hugenholtz P."/>
            <person name="Kyrpides N.C."/>
            <person name="Klenk H.-P."/>
            <person name="Brettin T."/>
        </authorList>
    </citation>
    <scope>NUCLEOTIDE SEQUENCE [LARGE SCALE GENOMIC DNA]</scope>
    <source>
        <strain evidence="3">DSM 17836 / JCM 10339 / NBRC 14399</strain>
    </source>
</reference>
<dbReference type="InterPro" id="IPR041581">
    <property type="entry name" value="Glyoxalase_6"/>
</dbReference>
<gene>
    <name evidence="2" type="ordered locus">Kfla_0144</name>
</gene>
<reference evidence="3" key="1">
    <citation type="submission" date="2009-09" db="EMBL/GenBank/DDBJ databases">
        <title>The complete genome of Kribbella flavida DSM 17836.</title>
        <authorList>
            <consortium name="US DOE Joint Genome Institute (JGI-PGF)"/>
            <person name="Lucas S."/>
            <person name="Copeland A."/>
            <person name="Lapidus A."/>
            <person name="Glavina del Rio T."/>
            <person name="Dalin E."/>
            <person name="Tice H."/>
            <person name="Bruce D."/>
            <person name="Goodwin L."/>
            <person name="Pitluck S."/>
            <person name="Kyrpides N."/>
            <person name="Mavromatis K."/>
            <person name="Ivanova N."/>
            <person name="Saunders E."/>
            <person name="Brettin T."/>
            <person name="Detter J.C."/>
            <person name="Han C."/>
            <person name="Larimer F."/>
            <person name="Land M."/>
            <person name="Hauser L."/>
            <person name="Markowitz V."/>
            <person name="Cheng J.-F."/>
            <person name="Hugenholtz P."/>
            <person name="Woyke T."/>
            <person name="Wu D."/>
            <person name="Pukall R."/>
            <person name="Klenk H.-P."/>
            <person name="Eisen J.A."/>
        </authorList>
    </citation>
    <scope>NUCLEOTIDE SEQUENCE [LARGE SCALE GENOMIC DNA]</scope>
    <source>
        <strain evidence="3">DSM 17836 / JCM 10339 / NBRC 14399</strain>
    </source>
</reference>
<dbReference type="Pfam" id="PF18029">
    <property type="entry name" value="Glyoxalase_6"/>
    <property type="match status" value="1"/>
</dbReference>
<dbReference type="InterPro" id="IPR029068">
    <property type="entry name" value="Glyas_Bleomycin-R_OHBP_Dase"/>
</dbReference>
<name>D2PRU3_KRIFD</name>
<organism evidence="2 3">
    <name type="scientific">Kribbella flavida (strain DSM 17836 / JCM 10339 / NBRC 14399)</name>
    <dbReference type="NCBI Taxonomy" id="479435"/>
    <lineage>
        <taxon>Bacteria</taxon>
        <taxon>Bacillati</taxon>
        <taxon>Actinomycetota</taxon>
        <taxon>Actinomycetes</taxon>
        <taxon>Propionibacteriales</taxon>
        <taxon>Kribbellaceae</taxon>
        <taxon>Kribbella</taxon>
    </lineage>
</organism>
<dbReference type="STRING" id="479435.Kfla_0144"/>
<evidence type="ECO:0000313" key="2">
    <source>
        <dbReference type="EMBL" id="ADB29273.1"/>
    </source>
</evidence>
<dbReference type="Proteomes" id="UP000007967">
    <property type="component" value="Chromosome"/>
</dbReference>
<dbReference type="EMBL" id="CP001736">
    <property type="protein sequence ID" value="ADB29273.1"/>
    <property type="molecule type" value="Genomic_DNA"/>
</dbReference>
<evidence type="ECO:0000313" key="3">
    <source>
        <dbReference type="Proteomes" id="UP000007967"/>
    </source>
</evidence>
<dbReference type="AlphaFoldDB" id="D2PRU3"/>
<sequence>MVAPLWGPTLDCPEPLELATFYQRICGGSIAAADETFVELRLDGVSLGFQRDLNHRAPTWPDPRVPQQCHLDFKTADLDATEAEVIAAGATKTVLQPSPAVFRVYLDPAGHAFCLTTWGTPAGPPESR</sequence>
<dbReference type="Gene3D" id="3.10.180.10">
    <property type="entry name" value="2,3-Dihydroxybiphenyl 1,2-Dioxygenase, domain 1"/>
    <property type="match status" value="1"/>
</dbReference>
<dbReference type="SUPFAM" id="SSF54593">
    <property type="entry name" value="Glyoxalase/Bleomycin resistance protein/Dihydroxybiphenyl dioxygenase"/>
    <property type="match status" value="1"/>
</dbReference>
<evidence type="ECO:0000259" key="1">
    <source>
        <dbReference type="Pfam" id="PF18029"/>
    </source>
</evidence>
<dbReference type="HOGENOM" id="CLU_108054_2_1_11"/>
<protein>
    <recommendedName>
        <fullName evidence="1">Glyoxalase-like domain-containing protein</fullName>
    </recommendedName>
</protein>
<dbReference type="CDD" id="cd06587">
    <property type="entry name" value="VOC"/>
    <property type="match status" value="1"/>
</dbReference>
<dbReference type="PANTHER" id="PTHR35908">
    <property type="entry name" value="HYPOTHETICAL FUSION PROTEIN"/>
    <property type="match status" value="1"/>
</dbReference>
<dbReference type="eggNOG" id="COG0346">
    <property type="taxonomic scope" value="Bacteria"/>
</dbReference>
<dbReference type="PANTHER" id="PTHR35908:SF1">
    <property type="entry name" value="CONSERVED PROTEIN"/>
    <property type="match status" value="1"/>
</dbReference>